<dbReference type="SUPFAM" id="SSF48439">
    <property type="entry name" value="Protein prenylyltransferase"/>
    <property type="match status" value="1"/>
</dbReference>
<evidence type="ECO:0000313" key="8">
    <source>
        <dbReference type="Proteomes" id="UP001498398"/>
    </source>
</evidence>
<evidence type="ECO:0000256" key="2">
    <source>
        <dbReference type="ARBA" id="ARBA00022602"/>
    </source>
</evidence>
<comment type="caution">
    <text evidence="7">The sequence shown here is derived from an EMBL/GenBank/DDBJ whole genome shotgun (WGS) entry which is preliminary data.</text>
</comment>
<dbReference type="InterPro" id="IPR002088">
    <property type="entry name" value="Prenyl_trans_a"/>
</dbReference>
<name>A0ABR1IUX6_9AGAR</name>
<proteinExistence type="inferred from homology"/>
<organism evidence="7 8">
    <name type="scientific">Marasmiellus scandens</name>
    <dbReference type="NCBI Taxonomy" id="2682957"/>
    <lineage>
        <taxon>Eukaryota</taxon>
        <taxon>Fungi</taxon>
        <taxon>Dikarya</taxon>
        <taxon>Basidiomycota</taxon>
        <taxon>Agaricomycotina</taxon>
        <taxon>Agaricomycetes</taxon>
        <taxon>Agaricomycetidae</taxon>
        <taxon>Agaricales</taxon>
        <taxon>Marasmiineae</taxon>
        <taxon>Omphalotaceae</taxon>
        <taxon>Marasmiellus</taxon>
    </lineage>
</organism>
<keyword evidence="3 6" id="KW-0808">Transferase</keyword>
<keyword evidence="2 6" id="KW-0637">Prenyltransferase</keyword>
<sequence length="337" mass="40020">MLCQQHGAKRVRLSKEAIEARKQKEQSKIRDYLALNDDILTRKRNKDYTKEAFNKTTQLLQLNPEFYTVWNYRRLILLHGIFPNSSPVEINEQLSDELSMTTVALKAHPKVYWIWNHRRWCLENVPNGPGDEGDSDYLGWKQDYWKKEMFVVEKMLDVDARNFHAWSYRRYVLASMTTPRNPKTELAYTKRKIEANFSNFSAWHQRSKVLTLLWSKGELDEHQSKEAEFELIKNAMFTVPEDQSAWIYHRWLVGEGHDKAILDREIDVIKMLLEEQPDSKWCLDSLVHYHLLLIRNHPSSVDVPALTQDCRTWLKELRTVDAARVRRYEEIEQELGV</sequence>
<comment type="similarity">
    <text evidence="1 6">Belongs to the protein prenyltransferase subunit alpha family.</text>
</comment>
<evidence type="ECO:0000256" key="6">
    <source>
        <dbReference type="RuleBase" id="RU367120"/>
    </source>
</evidence>
<accession>A0ABR1IUX6</accession>
<dbReference type="PANTHER" id="PTHR11129">
    <property type="entry name" value="PROTEIN FARNESYLTRANSFERASE ALPHA SUBUNIT/RAB GERANYLGERANYL TRANSFERASE ALPHA SUBUNIT"/>
    <property type="match status" value="1"/>
</dbReference>
<dbReference type="Pfam" id="PF01239">
    <property type="entry name" value="PPTA"/>
    <property type="match status" value="5"/>
</dbReference>
<dbReference type="PROSITE" id="PS51147">
    <property type="entry name" value="PFTA"/>
    <property type="match status" value="5"/>
</dbReference>
<dbReference type="Gene3D" id="1.25.40.120">
    <property type="entry name" value="Protein prenylyltransferase"/>
    <property type="match status" value="1"/>
</dbReference>
<evidence type="ECO:0000256" key="1">
    <source>
        <dbReference type="ARBA" id="ARBA00006734"/>
    </source>
</evidence>
<dbReference type="EC" id="2.5.1.60" evidence="6"/>
<gene>
    <name evidence="7" type="primary">BET4</name>
    <name evidence="7" type="ORF">VKT23_017147</name>
</gene>
<dbReference type="EMBL" id="JBANRG010000069">
    <property type="protein sequence ID" value="KAK7440205.1"/>
    <property type="molecule type" value="Genomic_DNA"/>
</dbReference>
<keyword evidence="8" id="KW-1185">Reference proteome</keyword>
<evidence type="ECO:0000256" key="3">
    <source>
        <dbReference type="ARBA" id="ARBA00022679"/>
    </source>
</evidence>
<reference evidence="7 8" key="1">
    <citation type="submission" date="2024-01" db="EMBL/GenBank/DDBJ databases">
        <title>A draft genome for the cacao thread blight pathogen Marasmiellus scandens.</title>
        <authorList>
            <person name="Baruah I.K."/>
            <person name="Leung J."/>
            <person name="Bukari Y."/>
            <person name="Amoako-Attah I."/>
            <person name="Meinhardt L.W."/>
            <person name="Bailey B.A."/>
            <person name="Cohen S.P."/>
        </authorList>
    </citation>
    <scope>NUCLEOTIDE SEQUENCE [LARGE SCALE GENOMIC DNA]</scope>
    <source>
        <strain evidence="7 8">GH-19</strain>
    </source>
</reference>
<dbReference type="Proteomes" id="UP001498398">
    <property type="component" value="Unassembled WGS sequence"/>
</dbReference>
<keyword evidence="4" id="KW-0677">Repeat</keyword>
<protein>
    <recommendedName>
        <fullName evidence="6">Geranylgeranyl transferase type-2 subunit alpha</fullName>
        <ecNumber evidence="6">2.5.1.60</ecNumber>
    </recommendedName>
    <alternativeName>
        <fullName evidence="6">Geranylgeranyl transferase type II subunit alpha</fullName>
    </alternativeName>
</protein>
<evidence type="ECO:0000256" key="5">
    <source>
        <dbReference type="ARBA" id="ARBA00047658"/>
    </source>
</evidence>
<evidence type="ECO:0000313" key="7">
    <source>
        <dbReference type="EMBL" id="KAK7440205.1"/>
    </source>
</evidence>
<dbReference type="PANTHER" id="PTHR11129:SF2">
    <property type="entry name" value="GERANYLGERANYL TRANSFERASE TYPE-2 SUBUNIT ALPHA"/>
    <property type="match status" value="1"/>
</dbReference>
<comment type="catalytic activity">
    <reaction evidence="5 6">
        <text>geranylgeranyl diphosphate + L-cysteinyl-[protein] = S-geranylgeranyl-L-cysteinyl-[protein] + diphosphate</text>
        <dbReference type="Rhea" id="RHEA:21240"/>
        <dbReference type="Rhea" id="RHEA-COMP:10131"/>
        <dbReference type="Rhea" id="RHEA-COMP:11537"/>
        <dbReference type="ChEBI" id="CHEBI:29950"/>
        <dbReference type="ChEBI" id="CHEBI:33019"/>
        <dbReference type="ChEBI" id="CHEBI:57533"/>
        <dbReference type="ChEBI" id="CHEBI:86021"/>
        <dbReference type="EC" id="2.5.1.60"/>
    </reaction>
</comment>
<dbReference type="GO" id="GO:0004663">
    <property type="term" value="F:Rab geranylgeranyltransferase activity"/>
    <property type="evidence" value="ECO:0007669"/>
    <property type="project" value="UniProtKB-EC"/>
</dbReference>
<evidence type="ECO:0000256" key="4">
    <source>
        <dbReference type="ARBA" id="ARBA00022737"/>
    </source>
</evidence>
<comment type="function">
    <text evidence="6">Catalyzes the transfer of a geranyl-geranyl moiety from geranyl-geranyl pyrophosphate to cysteines occuring in specific C-terminal amino acid sequences.</text>
</comment>